<dbReference type="EMBL" id="MTYJ01000719">
    <property type="protein sequence ID" value="OWA55380.1"/>
    <property type="molecule type" value="Genomic_DNA"/>
</dbReference>
<organism evidence="1 2">
    <name type="scientific">Hypsibius exemplaris</name>
    <name type="common">Freshwater tardigrade</name>
    <dbReference type="NCBI Taxonomy" id="2072580"/>
    <lineage>
        <taxon>Eukaryota</taxon>
        <taxon>Metazoa</taxon>
        <taxon>Ecdysozoa</taxon>
        <taxon>Tardigrada</taxon>
        <taxon>Eutardigrada</taxon>
        <taxon>Parachela</taxon>
        <taxon>Hypsibioidea</taxon>
        <taxon>Hypsibiidae</taxon>
        <taxon>Hypsibius</taxon>
    </lineage>
</organism>
<accession>A0A9X6NJJ2</accession>
<dbReference type="Proteomes" id="UP000192578">
    <property type="component" value="Unassembled WGS sequence"/>
</dbReference>
<reference evidence="2" key="1">
    <citation type="submission" date="2017-01" db="EMBL/GenBank/DDBJ databases">
        <title>Comparative genomics of anhydrobiosis in the tardigrade Hypsibius dujardini.</title>
        <authorList>
            <person name="Yoshida Y."/>
            <person name="Koutsovoulos G."/>
            <person name="Laetsch D."/>
            <person name="Stevens L."/>
            <person name="Kumar S."/>
            <person name="Horikawa D."/>
            <person name="Ishino K."/>
            <person name="Komine S."/>
            <person name="Tomita M."/>
            <person name="Blaxter M."/>
            <person name="Arakawa K."/>
        </authorList>
    </citation>
    <scope>NUCLEOTIDE SEQUENCE [LARGE SCALE GENOMIC DNA]</scope>
    <source>
        <strain evidence="2">Z151</strain>
    </source>
</reference>
<comment type="caution">
    <text evidence="1">The sequence shown here is derived from an EMBL/GenBank/DDBJ whole genome shotgun (WGS) entry which is preliminary data.</text>
</comment>
<gene>
    <name evidence="1" type="ORF">BV898_19764</name>
</gene>
<proteinExistence type="predicted"/>
<sequence length="123" mass="13553">MALIKEGGPTNTAALSKKMPALNSSIIVLVRGPPDTRFPERSDEGALLLADKVVLRFLILSFFAFYFTGDRGRRCCGKDGGRDISLEQTRVMRESQLLLRAGWRTGAGRPTVEGGGPEWRRES</sequence>
<evidence type="ECO:0000313" key="2">
    <source>
        <dbReference type="Proteomes" id="UP000192578"/>
    </source>
</evidence>
<keyword evidence="2" id="KW-1185">Reference proteome</keyword>
<name>A0A9X6NJJ2_HYPEX</name>
<protein>
    <submittedName>
        <fullName evidence="1">Uncharacterized protein</fullName>
    </submittedName>
</protein>
<evidence type="ECO:0000313" key="1">
    <source>
        <dbReference type="EMBL" id="OWA55380.1"/>
    </source>
</evidence>
<dbReference type="AlphaFoldDB" id="A0A9X6NJJ2"/>